<dbReference type="EMBL" id="GHWJ01007408">
    <property type="protein sequence ID" value="NOV40145.1"/>
    <property type="molecule type" value="Transcribed_RNA"/>
</dbReference>
<keyword evidence="2" id="KW-0418">Kinase</keyword>
<dbReference type="OrthoDB" id="6502337at2759"/>
<dbReference type="AlphaFoldDB" id="A0A6M2D2E5"/>
<dbReference type="Gene3D" id="3.30.70.1820">
    <property type="entry name" value="L1 transposable element, RRM domain"/>
    <property type="match status" value="1"/>
</dbReference>
<name>A0A6M2D2E5_RHIMP</name>
<feature type="chain" id="PRO_5027107723" evidence="1">
    <location>
        <begin position="21"/>
        <end position="461"/>
    </location>
</feature>
<dbReference type="VEuPathDB" id="VectorBase:LOC119185373"/>
<proteinExistence type="predicted"/>
<keyword evidence="1" id="KW-0732">Signal</keyword>
<evidence type="ECO:0000256" key="1">
    <source>
        <dbReference type="SAM" id="SignalP"/>
    </source>
</evidence>
<dbReference type="PANTHER" id="PTHR11505">
    <property type="entry name" value="L1 TRANSPOSABLE ELEMENT-RELATED"/>
    <property type="match status" value="1"/>
</dbReference>
<dbReference type="InterPro" id="IPR004244">
    <property type="entry name" value="Transposase_22"/>
</dbReference>
<reference evidence="2" key="1">
    <citation type="submission" date="2019-09" db="EMBL/GenBank/DDBJ databases">
        <title>Organ-specific transcriptomic study of the physiology of the cattle tick, Rhipicephalus microplus.</title>
        <authorList>
            <person name="Tirloni L."/>
            <person name="Braz G."/>
            <person name="Gandara A.C.P."/>
            <person name="Sabadin G.A."/>
            <person name="da Silva R.M."/>
            <person name="Guizzo M.G."/>
            <person name="Machado J.A."/>
            <person name="Costa E.P."/>
            <person name="Gomes H.F."/>
            <person name="Moraes J."/>
            <person name="Mota M.B.S."/>
            <person name="Mesquita R.D."/>
            <person name="Alvarenga P.H."/>
            <person name="Alves F."/>
            <person name="Seixas A."/>
            <person name="da Fonseca R.N."/>
            <person name="Fogaca A."/>
            <person name="Logullo C."/>
            <person name="Tanaka A."/>
            <person name="Daffre S."/>
            <person name="Termignoni C."/>
            <person name="Vaz I.S.Jr."/>
            <person name="Oliveira P.L."/>
            <person name="Ribeiro J.M."/>
        </authorList>
    </citation>
    <scope>NUCLEOTIDE SEQUENCE</scope>
    <source>
        <strain evidence="2">Porto Alegre</strain>
    </source>
</reference>
<evidence type="ECO:0000313" key="2">
    <source>
        <dbReference type="EMBL" id="NOV40145.1"/>
    </source>
</evidence>
<accession>A0A6M2D2E5</accession>
<protein>
    <submittedName>
        <fullName evidence="2">Putative myosin light chain kinase ovary overexpressed</fullName>
    </submittedName>
</protein>
<organism evidence="2">
    <name type="scientific">Rhipicephalus microplus</name>
    <name type="common">Cattle tick</name>
    <name type="synonym">Boophilus microplus</name>
    <dbReference type="NCBI Taxonomy" id="6941"/>
    <lineage>
        <taxon>Eukaryota</taxon>
        <taxon>Metazoa</taxon>
        <taxon>Ecdysozoa</taxon>
        <taxon>Arthropoda</taxon>
        <taxon>Chelicerata</taxon>
        <taxon>Arachnida</taxon>
        <taxon>Acari</taxon>
        <taxon>Parasitiformes</taxon>
        <taxon>Ixodida</taxon>
        <taxon>Ixodoidea</taxon>
        <taxon>Ixodidae</taxon>
        <taxon>Rhipicephalinae</taxon>
        <taxon>Rhipicephalus</taxon>
        <taxon>Boophilus</taxon>
    </lineage>
</organism>
<dbReference type="GO" id="GO:0016301">
    <property type="term" value="F:kinase activity"/>
    <property type="evidence" value="ECO:0007669"/>
    <property type="project" value="UniProtKB-KW"/>
</dbReference>
<feature type="signal peptide" evidence="1">
    <location>
        <begin position="1"/>
        <end position="20"/>
    </location>
</feature>
<keyword evidence="2" id="KW-0808">Transferase</keyword>
<sequence length="461" mass="50960">MNPFLYFMQIVLVGSTGLSSASVDGKTHGTASTDLTGGACADGFLCCFDGHCYFDGHIDQIYPPPSSTSSVRPTIRDGPSCNFFSGHVGCSPANMNPFLYFMQIVLVGSTGLSSASVDGKTHGTASTDLTGGACADGFLCCFDGHCYFDGHIDQIYPPPSSTSSVRPTIRDGPSCNFFSGHVGCSPANMNPFLYFMQVSKNYSIVKTSNRCFIQLTCPTCLNKLYFFVQDVVCSLLIMCGDVESNPGPNTEELLRQILDGQKTMQARLDTIESKVENSTAAFTELTSKISSLEATIQTIQTKLIDLEDRSRRNNLLVFGLPERPDETFQSLTNSVVSEIFENMLGVKVSTVERIHRIGQKRRNKNRPVVLRLIDHREKINVLRNCSKLKGKDISVAEDFSPETRQTRRYLWESTANIRKKGEKVKLVHDKVIINGDTYAWDAAEMKRIPVLAANKKSRKKQ</sequence>